<protein>
    <submittedName>
        <fullName evidence="1">Uncharacterized protein</fullName>
    </submittedName>
</protein>
<dbReference type="EMBL" id="VUMT01000003">
    <property type="protein sequence ID" value="MSS62898.1"/>
    <property type="molecule type" value="Genomic_DNA"/>
</dbReference>
<name>A0A6L5XX29_9FIRM</name>
<evidence type="ECO:0000313" key="2">
    <source>
        <dbReference type="Proteomes" id="UP000482209"/>
    </source>
</evidence>
<reference evidence="1 2" key="1">
    <citation type="submission" date="2019-08" db="EMBL/GenBank/DDBJ databases">
        <title>In-depth cultivation of the pig gut microbiome towards novel bacterial diversity and tailored functional studies.</title>
        <authorList>
            <person name="Wylensek D."/>
            <person name="Hitch T.C.A."/>
            <person name="Clavel T."/>
        </authorList>
    </citation>
    <scope>NUCLEOTIDE SEQUENCE [LARGE SCALE GENOMIC DNA]</scope>
    <source>
        <strain evidence="1 2">WCA-693-APC-MOT-I</strain>
    </source>
</reference>
<dbReference type="RefSeq" id="WP_154517166.1">
    <property type="nucleotide sequence ID" value="NZ_VUMT01000003.1"/>
</dbReference>
<comment type="caution">
    <text evidence="1">The sequence shown here is derived from an EMBL/GenBank/DDBJ whole genome shotgun (WGS) entry which is preliminary data.</text>
</comment>
<evidence type="ECO:0000313" key="1">
    <source>
        <dbReference type="EMBL" id="MSS62898.1"/>
    </source>
</evidence>
<proteinExistence type="predicted"/>
<organism evidence="1 2">
    <name type="scientific">Velocimicrobium porci</name>
    <dbReference type="NCBI Taxonomy" id="2606634"/>
    <lineage>
        <taxon>Bacteria</taxon>
        <taxon>Bacillati</taxon>
        <taxon>Bacillota</taxon>
        <taxon>Clostridia</taxon>
        <taxon>Lachnospirales</taxon>
        <taxon>Lachnospiraceae</taxon>
        <taxon>Velocimicrobium</taxon>
    </lineage>
</organism>
<dbReference type="Proteomes" id="UP000482209">
    <property type="component" value="Unassembled WGS sequence"/>
</dbReference>
<dbReference type="AlphaFoldDB" id="A0A6L5XX29"/>
<gene>
    <name evidence="1" type="ORF">FYJ58_03275</name>
</gene>
<sequence length="80" mass="9381">MDKYKKDINEAQIKWILQEIKKARAQGMEVMIDGIYCKNPEEEKTLLVVREEETFMQDYIGDDNGNIIGIAFDKIKIKNK</sequence>
<keyword evidence="2" id="KW-1185">Reference proteome</keyword>
<accession>A0A6L5XX29</accession>